<evidence type="ECO:0000313" key="2">
    <source>
        <dbReference type="Proteomes" id="UP000015104"/>
    </source>
</evidence>
<sequence>MPLAKSQVLILSNLHHSREPFIEGTNCHKMDVIMKTSSIETVSPVKCSASQSSSISTLKHQSKVNPWEPMFKNYEAFIDAHTC</sequence>
<evidence type="ECO:0000313" key="1">
    <source>
        <dbReference type="EnsemblMetazoa" id="tetur17g03560.1"/>
    </source>
</evidence>
<dbReference type="AlphaFoldDB" id="T1KQB7"/>
<dbReference type="EMBL" id="CAEY01000349">
    <property type="status" value="NOT_ANNOTATED_CDS"/>
    <property type="molecule type" value="Genomic_DNA"/>
</dbReference>
<protein>
    <submittedName>
        <fullName evidence="1">Uncharacterized protein</fullName>
    </submittedName>
</protein>
<dbReference type="EnsemblMetazoa" id="tetur17g03560.1">
    <property type="protein sequence ID" value="tetur17g03560.1"/>
    <property type="gene ID" value="tetur17g03560"/>
</dbReference>
<accession>T1KQB7</accession>
<dbReference type="HOGENOM" id="CLU_2592853_0_0_1"/>
<reference evidence="1" key="2">
    <citation type="submission" date="2015-06" db="UniProtKB">
        <authorList>
            <consortium name="EnsemblMetazoa"/>
        </authorList>
    </citation>
    <scope>IDENTIFICATION</scope>
</reference>
<organism evidence="1 2">
    <name type="scientific">Tetranychus urticae</name>
    <name type="common">Two-spotted spider mite</name>
    <dbReference type="NCBI Taxonomy" id="32264"/>
    <lineage>
        <taxon>Eukaryota</taxon>
        <taxon>Metazoa</taxon>
        <taxon>Ecdysozoa</taxon>
        <taxon>Arthropoda</taxon>
        <taxon>Chelicerata</taxon>
        <taxon>Arachnida</taxon>
        <taxon>Acari</taxon>
        <taxon>Acariformes</taxon>
        <taxon>Trombidiformes</taxon>
        <taxon>Prostigmata</taxon>
        <taxon>Eleutherengona</taxon>
        <taxon>Raphignathae</taxon>
        <taxon>Tetranychoidea</taxon>
        <taxon>Tetranychidae</taxon>
        <taxon>Tetranychus</taxon>
    </lineage>
</organism>
<dbReference type="Proteomes" id="UP000015104">
    <property type="component" value="Unassembled WGS sequence"/>
</dbReference>
<name>T1KQB7_TETUR</name>
<keyword evidence="2" id="KW-1185">Reference proteome</keyword>
<proteinExistence type="predicted"/>
<reference evidence="2" key="1">
    <citation type="submission" date="2011-08" db="EMBL/GenBank/DDBJ databases">
        <authorList>
            <person name="Rombauts S."/>
        </authorList>
    </citation>
    <scope>NUCLEOTIDE SEQUENCE</scope>
    <source>
        <strain evidence="2">London</strain>
    </source>
</reference>